<evidence type="ECO:0000313" key="1">
    <source>
        <dbReference type="EMBL" id="KJB78373.1"/>
    </source>
</evidence>
<dbReference type="Gramene" id="KJB78374">
    <property type="protein sequence ID" value="KJB78374"/>
    <property type="gene ID" value="B456_013G0282001"/>
</dbReference>
<organism evidence="1 2">
    <name type="scientific">Gossypium raimondii</name>
    <name type="common">Peruvian cotton</name>
    <name type="synonym">Gossypium klotzschianum subsp. raimondii</name>
    <dbReference type="NCBI Taxonomy" id="29730"/>
    <lineage>
        <taxon>Eukaryota</taxon>
        <taxon>Viridiplantae</taxon>
        <taxon>Streptophyta</taxon>
        <taxon>Embryophyta</taxon>
        <taxon>Tracheophyta</taxon>
        <taxon>Spermatophyta</taxon>
        <taxon>Magnoliopsida</taxon>
        <taxon>eudicotyledons</taxon>
        <taxon>Gunneridae</taxon>
        <taxon>Pentapetalae</taxon>
        <taxon>rosids</taxon>
        <taxon>malvids</taxon>
        <taxon>Malvales</taxon>
        <taxon>Malvaceae</taxon>
        <taxon>Malvoideae</taxon>
        <taxon>Gossypium</taxon>
    </lineage>
</organism>
<dbReference type="EMBL" id="CM001752">
    <property type="protein sequence ID" value="KJB78374.1"/>
    <property type="molecule type" value="Genomic_DNA"/>
</dbReference>
<reference evidence="1 2" key="1">
    <citation type="journal article" date="2012" name="Nature">
        <title>Repeated polyploidization of Gossypium genomes and the evolution of spinnable cotton fibres.</title>
        <authorList>
            <person name="Paterson A.H."/>
            <person name="Wendel J.F."/>
            <person name="Gundlach H."/>
            <person name="Guo H."/>
            <person name="Jenkins J."/>
            <person name="Jin D."/>
            <person name="Llewellyn D."/>
            <person name="Showmaker K.C."/>
            <person name="Shu S."/>
            <person name="Udall J."/>
            <person name="Yoo M.J."/>
            <person name="Byers R."/>
            <person name="Chen W."/>
            <person name="Doron-Faigenboim A."/>
            <person name="Duke M.V."/>
            <person name="Gong L."/>
            <person name="Grimwood J."/>
            <person name="Grover C."/>
            <person name="Grupp K."/>
            <person name="Hu G."/>
            <person name="Lee T.H."/>
            <person name="Li J."/>
            <person name="Lin L."/>
            <person name="Liu T."/>
            <person name="Marler B.S."/>
            <person name="Page J.T."/>
            <person name="Roberts A.W."/>
            <person name="Romanel E."/>
            <person name="Sanders W.S."/>
            <person name="Szadkowski E."/>
            <person name="Tan X."/>
            <person name="Tang H."/>
            <person name="Xu C."/>
            <person name="Wang J."/>
            <person name="Wang Z."/>
            <person name="Zhang D."/>
            <person name="Zhang L."/>
            <person name="Ashrafi H."/>
            <person name="Bedon F."/>
            <person name="Bowers J.E."/>
            <person name="Brubaker C.L."/>
            <person name="Chee P.W."/>
            <person name="Das S."/>
            <person name="Gingle A.R."/>
            <person name="Haigler C.H."/>
            <person name="Harker D."/>
            <person name="Hoffmann L.V."/>
            <person name="Hovav R."/>
            <person name="Jones D.C."/>
            <person name="Lemke C."/>
            <person name="Mansoor S."/>
            <person name="ur Rahman M."/>
            <person name="Rainville L.N."/>
            <person name="Rambani A."/>
            <person name="Reddy U.K."/>
            <person name="Rong J.K."/>
            <person name="Saranga Y."/>
            <person name="Scheffler B.E."/>
            <person name="Scheffler J.A."/>
            <person name="Stelly D.M."/>
            <person name="Triplett B.A."/>
            <person name="Van Deynze A."/>
            <person name="Vaslin M.F."/>
            <person name="Waghmare V.N."/>
            <person name="Walford S.A."/>
            <person name="Wright R.J."/>
            <person name="Zaki E.A."/>
            <person name="Zhang T."/>
            <person name="Dennis E.S."/>
            <person name="Mayer K.F."/>
            <person name="Peterson D.G."/>
            <person name="Rokhsar D.S."/>
            <person name="Wang X."/>
            <person name="Schmutz J."/>
        </authorList>
    </citation>
    <scope>NUCLEOTIDE SEQUENCE [LARGE SCALE GENOMIC DNA]</scope>
</reference>
<dbReference type="AlphaFoldDB" id="A0A0D2TS28"/>
<dbReference type="Gramene" id="KJB78373">
    <property type="protein sequence ID" value="KJB78373"/>
    <property type="gene ID" value="B456_013G0282001"/>
</dbReference>
<evidence type="ECO:0000313" key="2">
    <source>
        <dbReference type="Proteomes" id="UP000032304"/>
    </source>
</evidence>
<name>A0A0D2TS28_GOSRA</name>
<dbReference type="EMBL" id="CM001752">
    <property type="protein sequence ID" value="KJB78373.1"/>
    <property type="molecule type" value="Genomic_DNA"/>
</dbReference>
<gene>
    <name evidence="1" type="ORF">B456_013G0282001</name>
</gene>
<dbReference type="OMA" id="HTRRFRI"/>
<dbReference type="Proteomes" id="UP000032304">
    <property type="component" value="Chromosome 13"/>
</dbReference>
<sequence length="52" mass="6018">MKIISLTSISALLISAIKYQIEQAILSLVRIYKLSNFDHTRRFRIQGLRAAR</sequence>
<proteinExistence type="predicted"/>
<accession>A0A0D2TS28</accession>
<protein>
    <submittedName>
        <fullName evidence="1">Uncharacterized protein</fullName>
    </submittedName>
</protein>
<keyword evidence="2" id="KW-1185">Reference proteome</keyword>